<evidence type="ECO:0000313" key="6">
    <source>
        <dbReference type="Proteomes" id="UP000051401"/>
    </source>
</evidence>
<accession>A0A0T5P8U4</accession>
<evidence type="ECO:0000256" key="2">
    <source>
        <dbReference type="ARBA" id="ARBA00022643"/>
    </source>
</evidence>
<dbReference type="OrthoDB" id="9801479at2"/>
<dbReference type="Proteomes" id="UP000325785">
    <property type="component" value="Chromosome"/>
</dbReference>
<keyword evidence="6" id="KW-1185">Reference proteome</keyword>
<dbReference type="SUPFAM" id="SSF52218">
    <property type="entry name" value="Flavoproteins"/>
    <property type="match status" value="1"/>
</dbReference>
<dbReference type="GO" id="GO:0016491">
    <property type="term" value="F:oxidoreductase activity"/>
    <property type="evidence" value="ECO:0007669"/>
    <property type="project" value="InterPro"/>
</dbReference>
<feature type="domain" description="Flavodoxin-like" evidence="3">
    <location>
        <begin position="7"/>
        <end position="149"/>
    </location>
</feature>
<evidence type="ECO:0000313" key="5">
    <source>
        <dbReference type="EMBL" id="QEW24504.1"/>
    </source>
</evidence>
<keyword evidence="2" id="KW-0288">FMN</keyword>
<reference evidence="5 7" key="2">
    <citation type="submission" date="2018-08" db="EMBL/GenBank/DDBJ databases">
        <title>Genetic Globetrotter - A new plasmid hitch-hiking vast phylogenetic and geographic distances.</title>
        <authorList>
            <person name="Vollmers J."/>
            <person name="Petersen J."/>
        </authorList>
    </citation>
    <scope>NUCLEOTIDE SEQUENCE [LARGE SCALE GENOMIC DNA]</scope>
    <source>
        <strain evidence="5 7">DSM 26383</strain>
    </source>
</reference>
<keyword evidence="1" id="KW-0285">Flavoprotein</keyword>
<dbReference type="KEGG" id="rid:RIdsm_00283"/>
<organism evidence="4 6">
    <name type="scientific">Roseovarius indicus</name>
    <dbReference type="NCBI Taxonomy" id="540747"/>
    <lineage>
        <taxon>Bacteria</taxon>
        <taxon>Pseudomonadati</taxon>
        <taxon>Pseudomonadota</taxon>
        <taxon>Alphaproteobacteria</taxon>
        <taxon>Rhodobacterales</taxon>
        <taxon>Roseobacteraceae</taxon>
        <taxon>Roseovarius</taxon>
    </lineage>
</organism>
<evidence type="ECO:0000313" key="7">
    <source>
        <dbReference type="Proteomes" id="UP000325785"/>
    </source>
</evidence>
<dbReference type="Proteomes" id="UP000051401">
    <property type="component" value="Unassembled WGS sequence"/>
</dbReference>
<dbReference type="GO" id="GO:0010181">
    <property type="term" value="F:FMN binding"/>
    <property type="evidence" value="ECO:0007669"/>
    <property type="project" value="InterPro"/>
</dbReference>
<dbReference type="InterPro" id="IPR008254">
    <property type="entry name" value="Flavodoxin/NO_synth"/>
</dbReference>
<protein>
    <submittedName>
        <fullName evidence="5">NAD(P)H:quinone oxidoreductase</fullName>
    </submittedName>
    <submittedName>
        <fullName evidence="4">Tryptophan repressor-binding protein</fullName>
    </submittedName>
</protein>
<reference evidence="4 6" key="1">
    <citation type="submission" date="2015-04" db="EMBL/GenBank/DDBJ databases">
        <title>The draft genome sequence of Roseovarius indicus B108T.</title>
        <authorList>
            <person name="Li G."/>
            <person name="Lai Q."/>
            <person name="Shao Z."/>
            <person name="Yan P."/>
        </authorList>
    </citation>
    <scope>NUCLEOTIDE SEQUENCE [LARGE SCALE GENOMIC DNA]</scope>
    <source>
        <strain evidence="4 6">B108</strain>
    </source>
</reference>
<dbReference type="PROSITE" id="PS50902">
    <property type="entry name" value="FLAVODOXIN_LIKE"/>
    <property type="match status" value="1"/>
</dbReference>
<proteinExistence type="predicted"/>
<dbReference type="PATRIC" id="fig|540747.5.peg.5399"/>
<dbReference type="RefSeq" id="WP_057816467.1">
    <property type="nucleotide sequence ID" value="NZ_CP031598.1"/>
</dbReference>
<evidence type="ECO:0000313" key="4">
    <source>
        <dbReference type="EMBL" id="KRS17735.1"/>
    </source>
</evidence>
<dbReference type="InterPro" id="IPR005025">
    <property type="entry name" value="FMN_Rdtase-like_dom"/>
</dbReference>
<dbReference type="Pfam" id="PF03358">
    <property type="entry name" value="FMN_red"/>
    <property type="match status" value="1"/>
</dbReference>
<name>A0A0T5P8U4_9RHOB</name>
<evidence type="ECO:0000259" key="3">
    <source>
        <dbReference type="PROSITE" id="PS50902"/>
    </source>
</evidence>
<dbReference type="Gene3D" id="3.40.50.360">
    <property type="match status" value="1"/>
</dbReference>
<sequence>MTDAPRIAIPYFTGNGHTRVLAEAVAKGAGGAALIDVENITDEDWQTLDAAEAILFATPTYMGSTAAGFDRFLEDASDRWPDLLWRDKIAGGMTVATYPSGDKLASLIRLAIYAAQMGMIWVGQAEIGAPVDPSKPGINAGGSWLGLTATSSRDKTQMVDADDLKTAHHFGTRIATATLRWRQG</sequence>
<dbReference type="EMBL" id="CP031598">
    <property type="protein sequence ID" value="QEW24504.1"/>
    <property type="molecule type" value="Genomic_DNA"/>
</dbReference>
<dbReference type="EMBL" id="LAXI01000006">
    <property type="protein sequence ID" value="KRS17735.1"/>
    <property type="molecule type" value="Genomic_DNA"/>
</dbReference>
<dbReference type="InterPro" id="IPR029039">
    <property type="entry name" value="Flavoprotein-like_sf"/>
</dbReference>
<gene>
    <name evidence="5" type="ORF">RIdsm_00283</name>
    <name evidence="4" type="ORF">XM52_12100</name>
</gene>
<dbReference type="AlphaFoldDB" id="A0A0T5P8U4"/>
<dbReference type="STRING" id="540747.SAMN04488031_10775"/>
<evidence type="ECO:0000256" key="1">
    <source>
        <dbReference type="ARBA" id="ARBA00022630"/>
    </source>
</evidence>